<reference evidence="2" key="2">
    <citation type="submission" date="2016-10" db="EMBL/GenBank/DDBJ databases">
        <authorList>
            <person name="de Groot N.N."/>
        </authorList>
    </citation>
    <scope>NUCLEOTIDE SEQUENCE [LARGE SCALE GENOMIC DNA]</scope>
    <source>
        <strain evidence="2">ANC 5109</strain>
    </source>
</reference>
<evidence type="ECO:0000313" key="3">
    <source>
        <dbReference type="Proteomes" id="UP000199035"/>
    </source>
</evidence>
<accession>A0A1H3NTA2</accession>
<organism evidence="2 3">
    <name type="scientific">Acinetobacter kyonggiensis</name>
    <dbReference type="NCBI Taxonomy" id="595670"/>
    <lineage>
        <taxon>Bacteria</taxon>
        <taxon>Pseudomonadati</taxon>
        <taxon>Pseudomonadota</taxon>
        <taxon>Gammaproteobacteria</taxon>
        <taxon>Moraxellales</taxon>
        <taxon>Moraxellaceae</taxon>
        <taxon>Acinetobacter</taxon>
    </lineage>
</organism>
<gene>
    <name evidence="1" type="ORF">SAMN05421643_1341</name>
    <name evidence="2" type="ORF">SAMN05421643_1672</name>
</gene>
<dbReference type="EMBL" id="FNPK01000034">
    <property type="protein sequence ID" value="SDY81939.1"/>
    <property type="molecule type" value="Genomic_DNA"/>
</dbReference>
<feature type="non-terminal residue" evidence="2">
    <location>
        <position position="1"/>
    </location>
</feature>
<proteinExistence type="predicted"/>
<dbReference type="EMBL" id="FNPK01000067">
    <property type="protein sequence ID" value="SDY92131.1"/>
    <property type="molecule type" value="Genomic_DNA"/>
</dbReference>
<protein>
    <submittedName>
        <fullName evidence="2">Uncharacterized protein</fullName>
    </submittedName>
</protein>
<dbReference type="Proteomes" id="UP000199035">
    <property type="component" value="Unassembled WGS sequence"/>
</dbReference>
<keyword evidence="3" id="KW-1185">Reference proteome</keyword>
<name>A0A1H3NTA2_9GAMM</name>
<evidence type="ECO:0000313" key="2">
    <source>
        <dbReference type="EMBL" id="SDY92131.1"/>
    </source>
</evidence>
<reference evidence="3" key="1">
    <citation type="submission" date="2016-10" db="EMBL/GenBank/DDBJ databases">
        <authorList>
            <person name="Varghese N."/>
            <person name="Submissions S."/>
        </authorList>
    </citation>
    <scope>NUCLEOTIDE SEQUENCE [LARGE SCALE GENOMIC DNA]</scope>
    <source>
        <strain evidence="3">ANC 5109</strain>
    </source>
</reference>
<sequence>IYILYPVHGDKNHHKLDIFIGENIDTLNGF</sequence>
<evidence type="ECO:0000313" key="1">
    <source>
        <dbReference type="EMBL" id="SDY81939.1"/>
    </source>
</evidence>
<dbReference type="AlphaFoldDB" id="A0A1H3NTA2"/>